<name>A0A0M2GCB2_9ACTN</name>
<evidence type="ECO:0000256" key="1">
    <source>
        <dbReference type="ARBA" id="ARBA00023239"/>
    </source>
</evidence>
<dbReference type="EMBL" id="JYJH01000059">
    <property type="protein sequence ID" value="KJK34112.1"/>
    <property type="molecule type" value="Genomic_DNA"/>
</dbReference>
<sequence>MLVESGVGPAGPGIPGVVRAEKVGATVLAWARDLRLVADAFEEKRLVAMRLGEFAGLTVPGASACEVELTAQWAAFICLVDDRFDRSRVDVHPEEVASLFNRLLDVITGGGAAGSGSGMEQALDDLWRRTAPRMSTPWRERFVADYRDFALATREEAADRADRLRLGFSDYVLRRRRTITALPMADILECTAGAPWPGLLGGEDLMKALRLAAADVAGWTNDLVSAEDDLREDRDNLVSVLGRERGCSLSSAREQVTTMRNDRVRDFHALAASLTAKAAPGTERDGVRRYVTALGSFVAATLHWLGVTHRFDARWSSGRPGPCD</sequence>
<evidence type="ECO:0000313" key="4">
    <source>
        <dbReference type="Proteomes" id="UP000034786"/>
    </source>
</evidence>
<dbReference type="SFLD" id="SFLDG01020">
    <property type="entry name" value="Terpene_Cyclase_Like_2"/>
    <property type="match status" value="1"/>
</dbReference>
<comment type="cofactor">
    <cofactor evidence="2">
        <name>Mg(2+)</name>
        <dbReference type="ChEBI" id="CHEBI:18420"/>
    </cofactor>
</comment>
<dbReference type="Gene3D" id="1.10.600.10">
    <property type="entry name" value="Farnesyl Diphosphate Synthase"/>
    <property type="match status" value="1"/>
</dbReference>
<dbReference type="EC" id="4.2.3.-" evidence="2"/>
<evidence type="ECO:0000256" key="2">
    <source>
        <dbReference type="RuleBase" id="RU366034"/>
    </source>
</evidence>
<reference evidence="4" key="1">
    <citation type="submission" date="2015-02" db="EMBL/GenBank/DDBJ databases">
        <authorList>
            <person name="Ju K.-S."/>
            <person name="Doroghazi J.R."/>
            <person name="Metcalf W."/>
        </authorList>
    </citation>
    <scope>NUCLEOTIDE SEQUENCE [LARGE SCALE GENOMIC DNA]</scope>
    <source>
        <strain evidence="4">NRRL B-16380</strain>
    </source>
</reference>
<accession>A0A0M2GCB2</accession>
<dbReference type="RefSeq" id="WP_031136576.1">
    <property type="nucleotide sequence ID" value="NZ_JYJH01000059.1"/>
</dbReference>
<dbReference type="Proteomes" id="UP000034786">
    <property type="component" value="Unassembled WGS sequence"/>
</dbReference>
<dbReference type="GO" id="GO:0010333">
    <property type="term" value="F:terpene synthase activity"/>
    <property type="evidence" value="ECO:0007669"/>
    <property type="project" value="InterPro"/>
</dbReference>
<evidence type="ECO:0000313" key="3">
    <source>
        <dbReference type="EMBL" id="KJK34112.1"/>
    </source>
</evidence>
<dbReference type="STRING" id="284040.UK15_37480"/>
<keyword evidence="4" id="KW-1185">Reference proteome</keyword>
<comment type="caution">
    <text evidence="3">The sequence shown here is derived from an EMBL/GenBank/DDBJ whole genome shotgun (WGS) entry which is preliminary data.</text>
</comment>
<keyword evidence="2" id="KW-0460">Magnesium</keyword>
<dbReference type="Pfam" id="PF19086">
    <property type="entry name" value="Terpene_syn_C_2"/>
    <property type="match status" value="1"/>
</dbReference>
<dbReference type="InterPro" id="IPR034686">
    <property type="entry name" value="Terpene_cyclase-like_2"/>
</dbReference>
<dbReference type="PATRIC" id="fig|284040.3.peg.7057"/>
<keyword evidence="1 2" id="KW-0456">Lyase</keyword>
<dbReference type="GO" id="GO:0046872">
    <property type="term" value="F:metal ion binding"/>
    <property type="evidence" value="ECO:0007669"/>
    <property type="project" value="UniProtKB-KW"/>
</dbReference>
<dbReference type="SUPFAM" id="SSF48576">
    <property type="entry name" value="Terpenoid synthases"/>
    <property type="match status" value="1"/>
</dbReference>
<protein>
    <recommendedName>
        <fullName evidence="2">Terpene synthase</fullName>
        <ecNumber evidence="2">4.2.3.-</ecNumber>
    </recommendedName>
</protein>
<dbReference type="PANTHER" id="PTHR35201">
    <property type="entry name" value="TERPENE SYNTHASE"/>
    <property type="match status" value="1"/>
</dbReference>
<dbReference type="SFLD" id="SFLDS00005">
    <property type="entry name" value="Isoprenoid_Synthase_Type_I"/>
    <property type="match status" value="1"/>
</dbReference>
<dbReference type="AlphaFoldDB" id="A0A0M2GCB2"/>
<dbReference type="InterPro" id="IPR008949">
    <property type="entry name" value="Isoprenoid_synthase_dom_sf"/>
</dbReference>
<keyword evidence="2" id="KW-0479">Metal-binding</keyword>
<proteinExistence type="inferred from homology"/>
<organism evidence="3 4">
    <name type="scientific">Streptomyces variegatus</name>
    <dbReference type="NCBI Taxonomy" id="284040"/>
    <lineage>
        <taxon>Bacteria</taxon>
        <taxon>Bacillati</taxon>
        <taxon>Actinomycetota</taxon>
        <taxon>Actinomycetes</taxon>
        <taxon>Kitasatosporales</taxon>
        <taxon>Streptomycetaceae</taxon>
        <taxon>Streptomyces</taxon>
    </lineage>
</organism>
<comment type="similarity">
    <text evidence="2">Belongs to the terpene synthase family.</text>
</comment>
<gene>
    <name evidence="3" type="ORF">UK15_37480</name>
</gene>
<dbReference type="PANTHER" id="PTHR35201:SF4">
    <property type="entry name" value="BETA-PINACENE SYNTHASE-RELATED"/>
    <property type="match status" value="1"/>
</dbReference>